<name>W4JMM7_HETIT</name>
<keyword evidence="2" id="KW-1185">Reference proteome</keyword>
<evidence type="ECO:0000313" key="1">
    <source>
        <dbReference type="EMBL" id="ETW74797.1"/>
    </source>
</evidence>
<dbReference type="InParanoid" id="W4JMM7"/>
<dbReference type="AlphaFoldDB" id="W4JMM7"/>
<dbReference type="Proteomes" id="UP000030671">
    <property type="component" value="Unassembled WGS sequence"/>
</dbReference>
<dbReference type="RefSeq" id="XP_009553274.1">
    <property type="nucleotide sequence ID" value="XM_009554979.1"/>
</dbReference>
<proteinExistence type="predicted"/>
<dbReference type="HOGENOM" id="CLU_3014424_0_0_1"/>
<gene>
    <name evidence="1" type="ORF">HETIRDRAFT_412735</name>
</gene>
<accession>W4JMM7</accession>
<dbReference type="EMBL" id="KI925467">
    <property type="protein sequence ID" value="ETW74797.1"/>
    <property type="molecule type" value="Genomic_DNA"/>
</dbReference>
<organism evidence="1 2">
    <name type="scientific">Heterobasidion irregulare (strain TC 32-1)</name>
    <dbReference type="NCBI Taxonomy" id="747525"/>
    <lineage>
        <taxon>Eukaryota</taxon>
        <taxon>Fungi</taxon>
        <taxon>Dikarya</taxon>
        <taxon>Basidiomycota</taxon>
        <taxon>Agaricomycotina</taxon>
        <taxon>Agaricomycetes</taxon>
        <taxon>Russulales</taxon>
        <taxon>Bondarzewiaceae</taxon>
        <taxon>Heterobasidion</taxon>
        <taxon>Heterobasidion annosum species complex</taxon>
    </lineage>
</organism>
<dbReference type="KEGG" id="hir:HETIRDRAFT_412735"/>
<reference evidence="1 2" key="1">
    <citation type="journal article" date="2012" name="New Phytol.">
        <title>Insight into trade-off between wood decay and parasitism from the genome of a fungal forest pathogen.</title>
        <authorList>
            <person name="Olson A."/>
            <person name="Aerts A."/>
            <person name="Asiegbu F."/>
            <person name="Belbahri L."/>
            <person name="Bouzid O."/>
            <person name="Broberg A."/>
            <person name="Canback B."/>
            <person name="Coutinho P.M."/>
            <person name="Cullen D."/>
            <person name="Dalman K."/>
            <person name="Deflorio G."/>
            <person name="van Diepen L.T."/>
            <person name="Dunand C."/>
            <person name="Duplessis S."/>
            <person name="Durling M."/>
            <person name="Gonthier P."/>
            <person name="Grimwood J."/>
            <person name="Fossdal C.G."/>
            <person name="Hansson D."/>
            <person name="Henrissat B."/>
            <person name="Hietala A."/>
            <person name="Himmelstrand K."/>
            <person name="Hoffmeister D."/>
            <person name="Hogberg N."/>
            <person name="James T.Y."/>
            <person name="Karlsson M."/>
            <person name="Kohler A."/>
            <person name="Kues U."/>
            <person name="Lee Y.H."/>
            <person name="Lin Y.C."/>
            <person name="Lind M."/>
            <person name="Lindquist E."/>
            <person name="Lombard V."/>
            <person name="Lucas S."/>
            <person name="Lunden K."/>
            <person name="Morin E."/>
            <person name="Murat C."/>
            <person name="Park J."/>
            <person name="Raffaello T."/>
            <person name="Rouze P."/>
            <person name="Salamov A."/>
            <person name="Schmutz J."/>
            <person name="Solheim H."/>
            <person name="Stahlberg J."/>
            <person name="Velez H."/>
            <person name="de Vries R.P."/>
            <person name="Wiebenga A."/>
            <person name="Woodward S."/>
            <person name="Yakovlev I."/>
            <person name="Garbelotto M."/>
            <person name="Martin F."/>
            <person name="Grigoriev I.V."/>
            <person name="Stenlid J."/>
        </authorList>
    </citation>
    <scope>NUCLEOTIDE SEQUENCE [LARGE SCALE GENOMIC DNA]</scope>
    <source>
        <strain evidence="1 2">TC 32-1</strain>
    </source>
</reference>
<sequence>MLGLIQVTAYFEFVNASSTIQGNWPSVVDRFVEVEVASGVHRAVSIGWVQPYASYV</sequence>
<evidence type="ECO:0000313" key="2">
    <source>
        <dbReference type="Proteomes" id="UP000030671"/>
    </source>
</evidence>
<protein>
    <submittedName>
        <fullName evidence="1">Uncharacterized protein</fullName>
    </submittedName>
</protein>
<dbReference type="GeneID" id="20673060"/>